<keyword evidence="3" id="KW-0677">Repeat</keyword>
<comment type="similarity">
    <text evidence="2 10">Belongs to the ClpA/ClpB family.</text>
</comment>
<keyword evidence="4 10" id="KW-0547">Nucleotide-binding</keyword>
<dbReference type="FunFam" id="3.40.50.300:FF:000120">
    <property type="entry name" value="ATP-dependent chaperone ClpB"/>
    <property type="match status" value="1"/>
</dbReference>
<dbReference type="PROSITE" id="PS00871">
    <property type="entry name" value="CLPAB_2"/>
    <property type="match status" value="1"/>
</dbReference>
<dbReference type="InterPro" id="IPR003593">
    <property type="entry name" value="AAA+_ATPase"/>
</dbReference>
<name>A0A399RHF4_9MICO</name>
<dbReference type="InterPro" id="IPR003959">
    <property type="entry name" value="ATPase_AAA_core"/>
</dbReference>
<dbReference type="SMART" id="SM00382">
    <property type="entry name" value="AAA"/>
    <property type="match status" value="2"/>
</dbReference>
<dbReference type="Gene3D" id="3.40.50.300">
    <property type="entry name" value="P-loop containing nucleotide triphosphate hydrolases"/>
    <property type="match status" value="3"/>
</dbReference>
<dbReference type="Pfam" id="PF07724">
    <property type="entry name" value="AAA_2"/>
    <property type="match status" value="1"/>
</dbReference>
<dbReference type="Proteomes" id="UP000266634">
    <property type="component" value="Unassembled WGS sequence"/>
</dbReference>
<evidence type="ECO:0000256" key="10">
    <source>
        <dbReference type="RuleBase" id="RU004432"/>
    </source>
</evidence>
<dbReference type="Gene3D" id="1.10.8.60">
    <property type="match status" value="1"/>
</dbReference>
<dbReference type="EMBL" id="QWEA01000382">
    <property type="protein sequence ID" value="RIJ29904.1"/>
    <property type="molecule type" value="Genomic_DNA"/>
</dbReference>
<feature type="domain" description="AAA+ ATPase" evidence="12">
    <location>
        <begin position="55"/>
        <end position="199"/>
    </location>
</feature>
<dbReference type="CDD" id="cd00009">
    <property type="entry name" value="AAA"/>
    <property type="match status" value="1"/>
</dbReference>
<dbReference type="Pfam" id="PF10431">
    <property type="entry name" value="ClpB_D2-small"/>
    <property type="match status" value="1"/>
</dbReference>
<organism evidence="14 15">
    <name type="scientific">Clavibacter michiganensis subsp. insidiosus</name>
    <dbReference type="NCBI Taxonomy" id="33014"/>
    <lineage>
        <taxon>Bacteria</taxon>
        <taxon>Bacillati</taxon>
        <taxon>Actinomycetota</taxon>
        <taxon>Actinomycetes</taxon>
        <taxon>Micrococcales</taxon>
        <taxon>Microbacteriaceae</taxon>
        <taxon>Clavibacter</taxon>
    </lineage>
</organism>
<keyword evidence="7 11" id="KW-0175">Coiled coil</keyword>
<dbReference type="InterPro" id="IPR028299">
    <property type="entry name" value="ClpA/B_CS2"/>
</dbReference>
<evidence type="ECO:0000256" key="2">
    <source>
        <dbReference type="ARBA" id="ARBA00008675"/>
    </source>
</evidence>
<dbReference type="FunFam" id="3.40.50.300:FF:000010">
    <property type="entry name" value="Chaperone clpB 1, putative"/>
    <property type="match status" value="1"/>
</dbReference>
<feature type="domain" description="Clp ATPase C-terminal" evidence="13">
    <location>
        <begin position="624"/>
        <end position="692"/>
    </location>
</feature>
<evidence type="ECO:0000256" key="3">
    <source>
        <dbReference type="ARBA" id="ARBA00022737"/>
    </source>
</evidence>
<dbReference type="GO" id="GO:0034605">
    <property type="term" value="P:cellular response to heat"/>
    <property type="evidence" value="ECO:0007669"/>
    <property type="project" value="TreeGrafter"/>
</dbReference>
<proteinExistence type="inferred from homology"/>
<evidence type="ECO:0000256" key="1">
    <source>
        <dbReference type="ARBA" id="ARBA00004496"/>
    </source>
</evidence>
<feature type="non-terminal residue" evidence="14">
    <location>
        <position position="693"/>
    </location>
</feature>
<reference evidence="14 15" key="1">
    <citation type="submission" date="2018-08" db="EMBL/GenBank/DDBJ databases">
        <title>Genome Sequence of Clavibacter michiganensis Subspecies type strains, and the Atypical Peach-Colored Strains Isolated from Tomato.</title>
        <authorList>
            <person name="Osdaghi E."/>
            <person name="Portier P."/>
            <person name="Briand M."/>
            <person name="Jacques M.-A."/>
        </authorList>
    </citation>
    <scope>NUCLEOTIDE SEQUENCE [LARGE SCALE GENOMIC DNA]</scope>
    <source>
        <strain evidence="14 15">CFBP 6488</strain>
    </source>
</reference>
<evidence type="ECO:0000256" key="7">
    <source>
        <dbReference type="ARBA" id="ARBA00023054"/>
    </source>
</evidence>
<evidence type="ECO:0000256" key="4">
    <source>
        <dbReference type="ARBA" id="ARBA00022741"/>
    </source>
</evidence>
<keyword evidence="8 10" id="KW-0143">Chaperone</keyword>
<dbReference type="PROSITE" id="PS00870">
    <property type="entry name" value="CLPAB_1"/>
    <property type="match status" value="1"/>
</dbReference>
<dbReference type="GO" id="GO:0016887">
    <property type="term" value="F:ATP hydrolysis activity"/>
    <property type="evidence" value="ECO:0007669"/>
    <property type="project" value="InterPro"/>
</dbReference>
<evidence type="ECO:0000313" key="14">
    <source>
        <dbReference type="EMBL" id="RIJ29904.1"/>
    </source>
</evidence>
<evidence type="ECO:0000256" key="8">
    <source>
        <dbReference type="ARBA" id="ARBA00023186"/>
    </source>
</evidence>
<evidence type="ECO:0000256" key="9">
    <source>
        <dbReference type="ARBA" id="ARBA00026057"/>
    </source>
</evidence>
<evidence type="ECO:0000256" key="5">
    <source>
        <dbReference type="ARBA" id="ARBA00022840"/>
    </source>
</evidence>
<evidence type="ECO:0000259" key="12">
    <source>
        <dbReference type="SMART" id="SM00382"/>
    </source>
</evidence>
<accession>A0A399RHF4</accession>
<keyword evidence="5 10" id="KW-0067">ATP-binding</keyword>
<feature type="domain" description="AAA+ ATPase" evidence="12">
    <location>
        <begin position="457"/>
        <end position="602"/>
    </location>
</feature>
<dbReference type="SMART" id="SM01086">
    <property type="entry name" value="ClpB_D2-small"/>
    <property type="match status" value="1"/>
</dbReference>
<dbReference type="PRINTS" id="PR00300">
    <property type="entry name" value="CLPPROTEASEA"/>
</dbReference>
<dbReference type="InterPro" id="IPR018368">
    <property type="entry name" value="ClpA/B_CS1"/>
</dbReference>
<dbReference type="Pfam" id="PF17871">
    <property type="entry name" value="AAA_lid_9"/>
    <property type="match status" value="1"/>
</dbReference>
<dbReference type="PANTHER" id="PTHR11638:SF18">
    <property type="entry name" value="HEAT SHOCK PROTEIN 104"/>
    <property type="match status" value="1"/>
</dbReference>
<evidence type="ECO:0000256" key="11">
    <source>
        <dbReference type="SAM" id="Coils"/>
    </source>
</evidence>
<dbReference type="InterPro" id="IPR041546">
    <property type="entry name" value="ClpA/ClpB_AAA_lid"/>
</dbReference>
<dbReference type="InterPro" id="IPR019489">
    <property type="entry name" value="Clp_ATPase_C"/>
</dbReference>
<comment type="subcellular location">
    <subcellularLocation>
        <location evidence="1">Cytoplasm</location>
    </subcellularLocation>
</comment>
<dbReference type="InterPro" id="IPR050130">
    <property type="entry name" value="ClpA_ClpB"/>
</dbReference>
<dbReference type="FunFam" id="3.40.50.300:FF:000025">
    <property type="entry name" value="ATP-dependent Clp protease subunit"/>
    <property type="match status" value="1"/>
</dbReference>
<dbReference type="Pfam" id="PF00004">
    <property type="entry name" value="AAA"/>
    <property type="match status" value="1"/>
</dbReference>
<protein>
    <submittedName>
        <fullName evidence="14">AAA family ATPase</fullName>
    </submittedName>
</protein>
<evidence type="ECO:0000259" key="13">
    <source>
        <dbReference type="SMART" id="SM01086"/>
    </source>
</evidence>
<evidence type="ECO:0000313" key="15">
    <source>
        <dbReference type="Proteomes" id="UP000266634"/>
    </source>
</evidence>
<dbReference type="AlphaFoldDB" id="A0A399RHF4"/>
<evidence type="ECO:0000256" key="6">
    <source>
        <dbReference type="ARBA" id="ARBA00023016"/>
    </source>
</evidence>
<gene>
    <name evidence="14" type="ORF">DZF93_10060</name>
</gene>
<dbReference type="PANTHER" id="PTHR11638">
    <property type="entry name" value="ATP-DEPENDENT CLP PROTEASE"/>
    <property type="match status" value="1"/>
</dbReference>
<feature type="coiled-coil region" evidence="11">
    <location>
        <begin position="269"/>
        <end position="349"/>
    </location>
</feature>
<dbReference type="GO" id="GO:0005524">
    <property type="term" value="F:ATP binding"/>
    <property type="evidence" value="ECO:0007669"/>
    <property type="project" value="UniProtKB-KW"/>
</dbReference>
<dbReference type="GO" id="GO:0005737">
    <property type="term" value="C:cytoplasm"/>
    <property type="evidence" value="ECO:0007669"/>
    <property type="project" value="UniProtKB-SubCell"/>
</dbReference>
<dbReference type="SUPFAM" id="SSF52540">
    <property type="entry name" value="P-loop containing nucleoside triphosphate hydrolases"/>
    <property type="match status" value="2"/>
</dbReference>
<dbReference type="InterPro" id="IPR027417">
    <property type="entry name" value="P-loop_NTPase"/>
</dbReference>
<sequence>MANMQGAPATDENAKTALEQYGVNLTEIAKSGKLDPVIGRDAEIRRISQVLTRRTKNNPVLIGEPGVGKTAVVEGLAQRIVAGDVADSLKGKQLVSLDLAALVAGAKYRGEFEERLKAVLKEIDDADGEIITFVDELHTLMGAGGGEGSVAASNMLKPMLARGELRLIGATTLDEYRQYIEKDAALERRFQQVYVGEPSVEDTVAILRGLKGRYEAHHQVPITDAALVAAASLSNRYIPARQLPDKAIDLIDEAASRLRMEIDSSPVEIDELRRAVDRMRLEELALKREKDEASKARLAKLREDVAARERTLGELQRRWEAERASVNRVGKLKDELNELRIRAERAQREGNLEKASRLLYGEIPVIEREVAQAEAAESVPSAEDRMVNEQVTAEDVAAVVAAWTGIPVGRLLQGETEKLLHLEQELGKRLIGQKQAVRAVADAVRRTRAGISDPDRPTGSFLFLGPTGVGKTELAKALAEFLFDDEKAMVRIDMSEYGEKFAVSRLVGAPPGYVGYEQGGQLTEAVRRRPYSVVLLDEVEKAHPEVFDVLLQVLDDGRLTDGQGRTVDFRNVILVLTSNLGSQFISDATLPLDQREQAVQQLVRQTFKPEFVNRLDDIVVFQTLSMDDLAQIVELYIDRLGVRLADRRLSLGVTPDARRWLAERGHDPLYGARPLRRLMQREIDDRLARELLA</sequence>
<keyword evidence="6" id="KW-0346">Stress response</keyword>
<comment type="caution">
    <text evidence="14">The sequence shown here is derived from an EMBL/GenBank/DDBJ whole genome shotgun (WGS) entry which is preliminary data.</text>
</comment>
<dbReference type="InterPro" id="IPR001270">
    <property type="entry name" value="ClpA/B"/>
</dbReference>
<dbReference type="CDD" id="cd19499">
    <property type="entry name" value="RecA-like_ClpB_Hsp104-like"/>
    <property type="match status" value="1"/>
</dbReference>
<comment type="subunit">
    <text evidence="9">Homohexamer. The oligomerization is ATP-dependent.</text>
</comment>